<evidence type="ECO:0000313" key="2">
    <source>
        <dbReference type="Proteomes" id="UP001234297"/>
    </source>
</evidence>
<dbReference type="Proteomes" id="UP001234297">
    <property type="component" value="Chromosome 1"/>
</dbReference>
<accession>A0ACC2MX28</accession>
<evidence type="ECO:0000313" key="1">
    <source>
        <dbReference type="EMBL" id="KAJ8650367.1"/>
    </source>
</evidence>
<reference evidence="1 2" key="1">
    <citation type="journal article" date="2022" name="Hortic Res">
        <title>A haplotype resolved chromosomal level avocado genome allows analysis of novel avocado genes.</title>
        <authorList>
            <person name="Nath O."/>
            <person name="Fletcher S.J."/>
            <person name="Hayward A."/>
            <person name="Shaw L.M."/>
            <person name="Masouleh A.K."/>
            <person name="Furtado A."/>
            <person name="Henry R.J."/>
            <person name="Mitter N."/>
        </authorList>
    </citation>
    <scope>NUCLEOTIDE SEQUENCE [LARGE SCALE GENOMIC DNA]</scope>
    <source>
        <strain evidence="2">cv. Hass</strain>
    </source>
</reference>
<comment type="caution">
    <text evidence="1">The sequence shown here is derived from an EMBL/GenBank/DDBJ whole genome shotgun (WGS) entry which is preliminary data.</text>
</comment>
<sequence length="641" mass="71631">MGRERYWSRSFRKGEKESVGCMSGVLHFFDFHQIQFCTQPQQQSQPRDTFSLQGLEAPRNSLELDVDTSLSFTPTSAVEDIPTGIRLHPVQPKSLEKELSSEASSLQGSKTPNLVARLMGLDILPDEVSPRPSYSPMRSHSSRTSVQRRDGILPVNETTRYDSGIRSLPDTPRISSARRSDVGPRLSLQLNQENVETTELNCYNASAARGSFSSSSSFASRKLRTREGRFYEENRSPTTYAREIVKQVKESVSRRVGLDITNISSSSSRNRCRGESVSPSINIRKTTKKPCRATDELKQSKTPTPSCSPRLKFLETKTKSMENKDPIISNSNSTKASSPKPSPITTTSTPLSAPIVKEPSPKSKSKPLPKSTAKCRKATCERFTQRPSSNSQTGLKKCKIPLSIQIQDPHSITIQKPAHAQAQTVVSSLSLCGSSQQQQRQQYEQQHRKPKQPRDDRDDSSIRTTVTNGADLRYVKEILQRTNIQSNATTWFHHLDPTLFHQLELEPSFHATTSGPLQHSCNRRLLFDLIDEILLYNSIKPHLGLLRREPLSSSFSSSNRLLSQVRSLLSVEYEALDIDGLVGSDLSRSKVSWGACCGSQDEEGESIAFDLEREIMDSLVDETLMLLMFSTRKRVSIAAVP</sequence>
<protein>
    <submittedName>
        <fullName evidence="1">Uncharacterized protein</fullName>
    </submittedName>
</protein>
<organism evidence="1 2">
    <name type="scientific">Persea americana</name>
    <name type="common">Avocado</name>
    <dbReference type="NCBI Taxonomy" id="3435"/>
    <lineage>
        <taxon>Eukaryota</taxon>
        <taxon>Viridiplantae</taxon>
        <taxon>Streptophyta</taxon>
        <taxon>Embryophyta</taxon>
        <taxon>Tracheophyta</taxon>
        <taxon>Spermatophyta</taxon>
        <taxon>Magnoliopsida</taxon>
        <taxon>Magnoliidae</taxon>
        <taxon>Laurales</taxon>
        <taxon>Lauraceae</taxon>
        <taxon>Persea</taxon>
    </lineage>
</organism>
<gene>
    <name evidence="1" type="ORF">MRB53_003390</name>
</gene>
<name>A0ACC2MX28_PERAE</name>
<proteinExistence type="predicted"/>
<dbReference type="EMBL" id="CM056809">
    <property type="protein sequence ID" value="KAJ8650367.1"/>
    <property type="molecule type" value="Genomic_DNA"/>
</dbReference>
<keyword evidence="2" id="KW-1185">Reference proteome</keyword>